<evidence type="ECO:0000256" key="10">
    <source>
        <dbReference type="ARBA" id="ARBA00048798"/>
    </source>
</evidence>
<comment type="catalytic activity">
    <reaction evidence="9 14">
        <text>L-valine + 2-oxoglutarate = 3-methyl-2-oxobutanoate + L-glutamate</text>
        <dbReference type="Rhea" id="RHEA:24813"/>
        <dbReference type="ChEBI" id="CHEBI:11851"/>
        <dbReference type="ChEBI" id="CHEBI:16810"/>
        <dbReference type="ChEBI" id="CHEBI:29985"/>
        <dbReference type="ChEBI" id="CHEBI:57762"/>
        <dbReference type="EC" id="2.6.1.42"/>
    </reaction>
</comment>
<comment type="caution">
    <text evidence="16">The sequence shown here is derived from an EMBL/GenBank/DDBJ whole genome shotgun (WGS) entry which is preliminary data.</text>
</comment>
<dbReference type="Pfam" id="PF01063">
    <property type="entry name" value="Aminotran_4"/>
    <property type="match status" value="1"/>
</dbReference>
<evidence type="ECO:0000256" key="11">
    <source>
        <dbReference type="ARBA" id="ARBA00049229"/>
    </source>
</evidence>
<comment type="pathway">
    <text evidence="2">Amino-acid biosynthesis; L-isoleucine biosynthesis; L-isoleucine from 2-oxobutanoate: step 4/4.</text>
</comment>
<dbReference type="PIRSF" id="PIRSF006468">
    <property type="entry name" value="BCAT1"/>
    <property type="match status" value="1"/>
</dbReference>
<comment type="pathway">
    <text evidence="3">Amino-acid biosynthesis; L-valine biosynthesis; L-valine from pyruvate: step 4/4.</text>
</comment>
<evidence type="ECO:0000313" key="16">
    <source>
        <dbReference type="EMBL" id="MFD2467886.1"/>
    </source>
</evidence>
<evidence type="ECO:0000256" key="7">
    <source>
        <dbReference type="ARBA" id="ARBA00022679"/>
    </source>
</evidence>
<dbReference type="Gene3D" id="3.20.10.10">
    <property type="entry name" value="D-amino Acid Aminotransferase, subunit A, domain 2"/>
    <property type="match status" value="1"/>
</dbReference>
<dbReference type="InterPro" id="IPR043131">
    <property type="entry name" value="BCAT-like_N"/>
</dbReference>
<dbReference type="Gene3D" id="3.30.470.10">
    <property type="match status" value="1"/>
</dbReference>
<comment type="similarity">
    <text evidence="5 12">Belongs to the class-IV pyridoxal-phosphate-dependent aminotransferase family.</text>
</comment>
<dbReference type="EMBL" id="JBHUKS010000006">
    <property type="protein sequence ID" value="MFD2467886.1"/>
    <property type="molecule type" value="Genomic_DNA"/>
</dbReference>
<feature type="region of interest" description="Disordered" evidence="15">
    <location>
        <begin position="14"/>
        <end position="33"/>
    </location>
</feature>
<dbReference type="InterPro" id="IPR036038">
    <property type="entry name" value="Aminotransferase-like"/>
</dbReference>
<dbReference type="InterPro" id="IPR005786">
    <property type="entry name" value="B_amino_transII"/>
</dbReference>
<keyword evidence="7 14" id="KW-0808">Transferase</keyword>
<dbReference type="RefSeq" id="WP_378303015.1">
    <property type="nucleotide sequence ID" value="NZ_JBHUKS010000006.1"/>
</dbReference>
<comment type="catalytic activity">
    <reaction evidence="10 14">
        <text>L-isoleucine + 2-oxoglutarate = (S)-3-methyl-2-oxopentanoate + L-glutamate</text>
        <dbReference type="Rhea" id="RHEA:24801"/>
        <dbReference type="ChEBI" id="CHEBI:16810"/>
        <dbReference type="ChEBI" id="CHEBI:29985"/>
        <dbReference type="ChEBI" id="CHEBI:35146"/>
        <dbReference type="ChEBI" id="CHEBI:58045"/>
        <dbReference type="EC" id="2.6.1.42"/>
    </reaction>
</comment>
<dbReference type="NCBIfam" id="TIGR01123">
    <property type="entry name" value="ilvE_II"/>
    <property type="match status" value="1"/>
</dbReference>
<evidence type="ECO:0000256" key="8">
    <source>
        <dbReference type="ARBA" id="ARBA00022898"/>
    </source>
</evidence>
<keyword evidence="14" id="KW-0100">Branched-chain amino acid biosynthesis</keyword>
<sequence>MANTRYAPAVVFDRTAGPAAPEDSAGPPSSPGAFGSVFTDHMVTVRHRPDEGWHGARVERFGPTAMSPAAACLHYGQTIFEGLKAYRAPDGRVLLFRPDANAARFQRSARRLAMPELPGELFVQALEELVAADRRWVPSADGGSLYLRPFLVATEPFLGMRPAEEYLFCVIASPVGGVFAGGPGAISVDVSHDYARAAPGGTGSAKCGGNYAAALPALRRAVSEGYDQVVFLDAAQHRNVEELGGMNIFFVFRDGRITTPPLLDTVLAGVTRDSVITLAEDAGHQVTEAPYPVEQWRDDAASGELREVFACGTAATIAGIDRVRYLGAEFTVGNGGVGPVTAGLRTRLLDLQYGRAEDAHDWVRVVP</sequence>
<evidence type="ECO:0000256" key="6">
    <source>
        <dbReference type="ARBA" id="ARBA00022576"/>
    </source>
</evidence>
<dbReference type="Proteomes" id="UP001597483">
    <property type="component" value="Unassembled WGS sequence"/>
</dbReference>
<evidence type="ECO:0000256" key="12">
    <source>
        <dbReference type="RuleBase" id="RU004106"/>
    </source>
</evidence>
<comment type="cofactor">
    <cofactor evidence="1 13">
        <name>pyridoxal 5'-phosphate</name>
        <dbReference type="ChEBI" id="CHEBI:597326"/>
    </cofactor>
</comment>
<comment type="pathway">
    <text evidence="4">Amino-acid biosynthesis; L-leucine biosynthesis; L-leucine from 3-methyl-2-oxobutanoate: step 4/4.</text>
</comment>
<evidence type="ECO:0000256" key="1">
    <source>
        <dbReference type="ARBA" id="ARBA00001933"/>
    </source>
</evidence>
<dbReference type="PROSITE" id="PS00770">
    <property type="entry name" value="AA_TRANSFER_CLASS_4"/>
    <property type="match status" value="1"/>
</dbReference>
<dbReference type="PANTHER" id="PTHR42825:SF7">
    <property type="entry name" value="BRANCHED-CHAIN-AMINO-ACID AMINOTRANSFERASE"/>
    <property type="match status" value="1"/>
</dbReference>
<dbReference type="InterPro" id="IPR033939">
    <property type="entry name" value="BCAT_family"/>
</dbReference>
<evidence type="ECO:0000256" key="14">
    <source>
        <dbReference type="RuleBase" id="RU004517"/>
    </source>
</evidence>
<dbReference type="SUPFAM" id="SSF56752">
    <property type="entry name" value="D-aminoacid aminotransferase-like PLP-dependent enzymes"/>
    <property type="match status" value="1"/>
</dbReference>
<evidence type="ECO:0000256" key="4">
    <source>
        <dbReference type="ARBA" id="ARBA00005072"/>
    </source>
</evidence>
<dbReference type="InterPro" id="IPR043132">
    <property type="entry name" value="BCAT-like_C"/>
</dbReference>
<gene>
    <name evidence="16" type="ORF">ACFSVL_10800</name>
</gene>
<dbReference type="GO" id="GO:0004084">
    <property type="term" value="F:branched-chain-amino-acid transaminase activity"/>
    <property type="evidence" value="ECO:0007669"/>
    <property type="project" value="UniProtKB-EC"/>
</dbReference>
<dbReference type="NCBIfam" id="NF009897">
    <property type="entry name" value="PRK13357.1"/>
    <property type="match status" value="1"/>
</dbReference>
<keyword evidence="6 14" id="KW-0032">Aminotransferase</keyword>
<dbReference type="InterPro" id="IPR001544">
    <property type="entry name" value="Aminotrans_IV"/>
</dbReference>
<evidence type="ECO:0000256" key="15">
    <source>
        <dbReference type="SAM" id="MobiDB-lite"/>
    </source>
</evidence>
<evidence type="ECO:0000256" key="5">
    <source>
        <dbReference type="ARBA" id="ARBA00009320"/>
    </source>
</evidence>
<comment type="catalytic activity">
    <reaction evidence="11 14">
        <text>L-leucine + 2-oxoglutarate = 4-methyl-2-oxopentanoate + L-glutamate</text>
        <dbReference type="Rhea" id="RHEA:18321"/>
        <dbReference type="ChEBI" id="CHEBI:16810"/>
        <dbReference type="ChEBI" id="CHEBI:17865"/>
        <dbReference type="ChEBI" id="CHEBI:29985"/>
        <dbReference type="ChEBI" id="CHEBI:57427"/>
        <dbReference type="EC" id="2.6.1.42"/>
    </reaction>
</comment>
<evidence type="ECO:0000256" key="13">
    <source>
        <dbReference type="RuleBase" id="RU004516"/>
    </source>
</evidence>
<evidence type="ECO:0000256" key="9">
    <source>
        <dbReference type="ARBA" id="ARBA00048212"/>
    </source>
</evidence>
<evidence type="ECO:0000256" key="3">
    <source>
        <dbReference type="ARBA" id="ARBA00004931"/>
    </source>
</evidence>
<dbReference type="PANTHER" id="PTHR42825">
    <property type="entry name" value="AMINO ACID AMINOTRANSFERASE"/>
    <property type="match status" value="1"/>
</dbReference>
<evidence type="ECO:0000313" key="17">
    <source>
        <dbReference type="Proteomes" id="UP001597483"/>
    </source>
</evidence>
<name>A0ABW5H3Z8_9PSEU</name>
<dbReference type="CDD" id="cd01557">
    <property type="entry name" value="BCAT_beta_family"/>
    <property type="match status" value="1"/>
</dbReference>
<dbReference type="EC" id="2.6.1.42" evidence="14"/>
<keyword evidence="14" id="KW-0028">Amino-acid biosynthesis</keyword>
<reference evidence="17" key="1">
    <citation type="journal article" date="2019" name="Int. J. Syst. Evol. Microbiol.">
        <title>The Global Catalogue of Microorganisms (GCM) 10K type strain sequencing project: providing services to taxonomists for standard genome sequencing and annotation.</title>
        <authorList>
            <consortium name="The Broad Institute Genomics Platform"/>
            <consortium name="The Broad Institute Genome Sequencing Center for Infectious Disease"/>
            <person name="Wu L."/>
            <person name="Ma J."/>
        </authorList>
    </citation>
    <scope>NUCLEOTIDE SEQUENCE [LARGE SCALE GENOMIC DNA]</scope>
    <source>
        <strain evidence="17">CGMCC 4.7641</strain>
    </source>
</reference>
<protein>
    <recommendedName>
        <fullName evidence="14">Branched-chain-amino-acid aminotransferase</fullName>
        <ecNumber evidence="14">2.6.1.42</ecNumber>
    </recommendedName>
</protein>
<dbReference type="InterPro" id="IPR018300">
    <property type="entry name" value="Aminotrans_IV_CS"/>
</dbReference>
<keyword evidence="8 13" id="KW-0663">Pyridoxal phosphate</keyword>
<evidence type="ECO:0000256" key="2">
    <source>
        <dbReference type="ARBA" id="ARBA00004824"/>
    </source>
</evidence>
<accession>A0ABW5H3Z8</accession>
<keyword evidence="17" id="KW-1185">Reference proteome</keyword>
<proteinExistence type="inferred from homology"/>
<organism evidence="16 17">
    <name type="scientific">Amycolatopsis silviterrae</name>
    <dbReference type="NCBI Taxonomy" id="1656914"/>
    <lineage>
        <taxon>Bacteria</taxon>
        <taxon>Bacillati</taxon>
        <taxon>Actinomycetota</taxon>
        <taxon>Actinomycetes</taxon>
        <taxon>Pseudonocardiales</taxon>
        <taxon>Pseudonocardiaceae</taxon>
        <taxon>Amycolatopsis</taxon>
    </lineage>
</organism>